<evidence type="ECO:0000313" key="1">
    <source>
        <dbReference type="EMBL" id="KAI3713068.1"/>
    </source>
</evidence>
<dbReference type="EMBL" id="CM042041">
    <property type="protein sequence ID" value="KAI3713068.1"/>
    <property type="molecule type" value="Genomic_DNA"/>
</dbReference>
<dbReference type="Proteomes" id="UP001056120">
    <property type="component" value="Linkage Group LG24"/>
</dbReference>
<gene>
    <name evidence="1" type="ORF">L1987_71639</name>
</gene>
<keyword evidence="2" id="KW-1185">Reference proteome</keyword>
<name>A0ACB9ATB2_9ASTR</name>
<comment type="caution">
    <text evidence="1">The sequence shown here is derived from an EMBL/GenBank/DDBJ whole genome shotgun (WGS) entry which is preliminary data.</text>
</comment>
<protein>
    <submittedName>
        <fullName evidence="1">Uncharacterized protein</fullName>
    </submittedName>
</protein>
<reference evidence="1 2" key="2">
    <citation type="journal article" date="2022" name="Mol. Ecol. Resour.">
        <title>The genomes of chicory, endive, great burdock and yacon provide insights into Asteraceae paleo-polyploidization history and plant inulin production.</title>
        <authorList>
            <person name="Fan W."/>
            <person name="Wang S."/>
            <person name="Wang H."/>
            <person name="Wang A."/>
            <person name="Jiang F."/>
            <person name="Liu H."/>
            <person name="Zhao H."/>
            <person name="Xu D."/>
            <person name="Zhang Y."/>
        </authorList>
    </citation>
    <scope>NUCLEOTIDE SEQUENCE [LARGE SCALE GENOMIC DNA]</scope>
    <source>
        <strain evidence="2">cv. Yunnan</strain>
        <tissue evidence="1">Leaves</tissue>
    </source>
</reference>
<proteinExistence type="predicted"/>
<reference evidence="2" key="1">
    <citation type="journal article" date="2022" name="Mol. Ecol. Resour.">
        <title>The genomes of chicory, endive, great burdock and yacon provide insights into Asteraceae palaeo-polyploidization history and plant inulin production.</title>
        <authorList>
            <person name="Fan W."/>
            <person name="Wang S."/>
            <person name="Wang H."/>
            <person name="Wang A."/>
            <person name="Jiang F."/>
            <person name="Liu H."/>
            <person name="Zhao H."/>
            <person name="Xu D."/>
            <person name="Zhang Y."/>
        </authorList>
    </citation>
    <scope>NUCLEOTIDE SEQUENCE [LARGE SCALE GENOMIC DNA]</scope>
    <source>
        <strain evidence="2">cv. Yunnan</strain>
    </source>
</reference>
<sequence>MSCRQYSRLCCLIHDSLHPFTVLNKIKLWTVELDSNSGSGSDSENRNPLIDIPKCHSSASHCTLNITNDLVFLLAIESHYVQHLAANVLVSVSEFVVASGSYWEEFMQSLCFYFELIICKVISPSSDPPISTKHMGCDSTDFTLDLQPVLNNARWDSVGAIVSVLRSILKQVKHEDDAKILEIYFQVLGSCLEVIPWDSFADANKPSVSWFEFCGYLVQLFCSLADCEDENPAVRVIFNVFPKILTWYFGIQGEGRNSCISRYIRHKILVLMIRLSCLINLDCVTVGSWLHFIAKYFQDLLSESVSEPEADQNDCLKDSPFNGTSQRHLQRRVIFIYLKCAFSLIGLKVKCKKQCSCGNMNSCSKKGFTAIFEWLKKHLPANILDNNELYDDCCKSFTKSFIQLYMHEDDMLFKILLQLTHTPFGYAQQCLRIICDKWDSFVEFPFWAEFERQSCHKRRKYEDGKTCEPAVYKARDCLLLLKKSVESLHQKDLFPYNPQVLLRRYFNKISGTLRKWQREQRRQRWCGGADGDVAAMTSMEVEVAAMAMGVVVAGGDDNGGGGCLAPVTLACGDDNGGGAGGSGNWQWWRDRLRKIFGML</sequence>
<organism evidence="1 2">
    <name type="scientific">Smallanthus sonchifolius</name>
    <dbReference type="NCBI Taxonomy" id="185202"/>
    <lineage>
        <taxon>Eukaryota</taxon>
        <taxon>Viridiplantae</taxon>
        <taxon>Streptophyta</taxon>
        <taxon>Embryophyta</taxon>
        <taxon>Tracheophyta</taxon>
        <taxon>Spermatophyta</taxon>
        <taxon>Magnoliopsida</taxon>
        <taxon>eudicotyledons</taxon>
        <taxon>Gunneridae</taxon>
        <taxon>Pentapetalae</taxon>
        <taxon>asterids</taxon>
        <taxon>campanulids</taxon>
        <taxon>Asterales</taxon>
        <taxon>Asteraceae</taxon>
        <taxon>Asteroideae</taxon>
        <taxon>Heliantheae alliance</taxon>
        <taxon>Millerieae</taxon>
        <taxon>Smallanthus</taxon>
    </lineage>
</organism>
<evidence type="ECO:0000313" key="2">
    <source>
        <dbReference type="Proteomes" id="UP001056120"/>
    </source>
</evidence>
<accession>A0ACB9ATB2</accession>